<keyword evidence="8 11" id="KW-0862">Zinc</keyword>
<feature type="binding site" evidence="12">
    <location>
        <position position="231"/>
    </location>
    <ligand>
        <name>Zn(2+)</name>
        <dbReference type="ChEBI" id="CHEBI:29105"/>
        <label>1</label>
    </ligand>
</feature>
<dbReference type="SUPFAM" id="SSF82199">
    <property type="entry name" value="SET domain"/>
    <property type="match status" value="1"/>
</dbReference>
<evidence type="ECO:0000256" key="8">
    <source>
        <dbReference type="ARBA" id="ARBA00022833"/>
    </source>
</evidence>
<dbReference type="SMART" id="SM00468">
    <property type="entry name" value="PreSET"/>
    <property type="match status" value="1"/>
</dbReference>
<feature type="binding site" evidence="12">
    <location>
        <position position="229"/>
    </location>
    <ligand>
        <name>Zn(2+)</name>
        <dbReference type="ChEBI" id="CHEBI:29105"/>
        <label>2</label>
    </ligand>
</feature>
<feature type="binding site" evidence="12">
    <location>
        <position position="432"/>
    </location>
    <ligand>
        <name>Zn(2+)</name>
        <dbReference type="ChEBI" id="CHEBI:29105"/>
        <label>4</label>
    </ligand>
</feature>
<dbReference type="InterPro" id="IPR007728">
    <property type="entry name" value="Pre-SET_dom"/>
</dbReference>
<evidence type="ECO:0000256" key="5">
    <source>
        <dbReference type="ARBA" id="ARBA00022679"/>
    </source>
</evidence>
<sequence>MNKKKSSIRSTNNEYAVSRIAGMKVVNKTRYFLIEWEGYGLKDNTWEREDNVYSSSSISAFIEDYCRQSHCRKDSILYMNKKVLLYNTYDPDTKEFHNHPKNPGPVTSVVTENNSKRLRDSSDEELSESSNSTKECRRSLRTLLMDAPKEFQDTFQVVINSVKMEHPVERAANHQRKNNIPLYVIKNLKTRVTIFNDVDSDLPNDFIYVDQLQYTSPVLPPDPNFLSGCSCTDANDCSSDCHDSQFYDQKGRLIVPHGTAIYECNNTCDCGINCKNRVVQRGRKVPLQIFKTANKGWGVRTLHPISRGTFVEEYVGEVITTEESNKRGAFYDKYGCSYLFDMDFAQSELPTKYAIDAFILGNVSRFFNHSCSPNLEVFAVYHDSADVQMHRLAFFASRDIKKDEELCFDYNGMQCDTEEENMKHSARYSCHCEAPNCRKWIYI</sequence>
<dbReference type="EMBL" id="KV921858">
    <property type="protein sequence ID" value="ORE11210.1"/>
    <property type="molecule type" value="Genomic_DNA"/>
</dbReference>
<dbReference type="Pfam" id="PF00856">
    <property type="entry name" value="SET"/>
    <property type="match status" value="1"/>
</dbReference>
<dbReference type="PROSITE" id="PS50867">
    <property type="entry name" value="PRE_SET"/>
    <property type="match status" value="1"/>
</dbReference>
<feature type="binding site" evidence="12">
    <location>
        <position position="237"/>
    </location>
    <ligand>
        <name>Zn(2+)</name>
        <dbReference type="ChEBI" id="CHEBI:29105"/>
        <label>2</label>
    </ligand>
</feature>
<evidence type="ECO:0000256" key="12">
    <source>
        <dbReference type="PIRSR" id="PIRSR009343-2"/>
    </source>
</evidence>
<dbReference type="InterPro" id="IPR003616">
    <property type="entry name" value="Post-SET_dom"/>
</dbReference>
<dbReference type="EC" id="2.1.1.355" evidence="11"/>
<keyword evidence="4 11" id="KW-0489">Methyltransferase</keyword>
<dbReference type="GO" id="GO:0032259">
    <property type="term" value="P:methylation"/>
    <property type="evidence" value="ECO:0007669"/>
    <property type="project" value="UniProtKB-KW"/>
</dbReference>
<keyword evidence="10 11" id="KW-0539">Nucleus</keyword>
<protein>
    <recommendedName>
        <fullName evidence="11">Histone-lysine N-methyltransferase</fullName>
        <ecNumber evidence="11">2.1.1.355</ecNumber>
    </recommendedName>
</protein>
<dbReference type="Pfam" id="PF05033">
    <property type="entry name" value="Pre-SET"/>
    <property type="match status" value="1"/>
</dbReference>
<name>A0A1X0RGU1_RHIZD</name>
<keyword evidence="5 11" id="KW-0808">Transferase</keyword>
<evidence type="ECO:0000259" key="17">
    <source>
        <dbReference type="PROSITE" id="PS50868"/>
    </source>
</evidence>
<dbReference type="SMART" id="SM00317">
    <property type="entry name" value="SET"/>
    <property type="match status" value="1"/>
</dbReference>
<reference evidence="18" key="1">
    <citation type="journal article" date="2016" name="Proc. Natl. Acad. Sci. U.S.A.">
        <title>Lipid metabolic changes in an early divergent fungus govern the establishment of a mutualistic symbiosis with endobacteria.</title>
        <authorList>
            <person name="Lastovetsky O.A."/>
            <person name="Gaspar M.L."/>
            <person name="Mondo S.J."/>
            <person name="LaButti K.M."/>
            <person name="Sandor L."/>
            <person name="Grigoriev I.V."/>
            <person name="Henry S.A."/>
            <person name="Pawlowska T.E."/>
        </authorList>
    </citation>
    <scope>NUCLEOTIDE SEQUENCE [LARGE SCALE GENOMIC DNA]</scope>
    <source>
        <strain evidence="18">ATCC 52814</strain>
    </source>
</reference>
<dbReference type="GO" id="GO:0140949">
    <property type="term" value="F:histone H3K9 trimethyltransferase activity"/>
    <property type="evidence" value="ECO:0007669"/>
    <property type="project" value="UniProtKB-EC"/>
</dbReference>
<evidence type="ECO:0000256" key="1">
    <source>
        <dbReference type="ARBA" id="ARBA00004123"/>
    </source>
</evidence>
<dbReference type="VEuPathDB" id="FungiDB:BCV72DRAFT_267461"/>
<feature type="binding site" evidence="12">
    <location>
        <position position="229"/>
    </location>
    <ligand>
        <name>Zn(2+)</name>
        <dbReference type="ChEBI" id="CHEBI:29105"/>
        <label>1</label>
    </ligand>
</feature>
<evidence type="ECO:0000256" key="9">
    <source>
        <dbReference type="ARBA" id="ARBA00022853"/>
    </source>
</evidence>
<gene>
    <name evidence="18" type="ORF">BCV72DRAFT_267461</name>
</gene>
<feature type="binding site" evidence="12">
    <location>
        <position position="264"/>
    </location>
    <ligand>
        <name>Zn(2+)</name>
        <dbReference type="ChEBI" id="CHEBI:29105"/>
        <label>2</label>
    </ligand>
</feature>
<dbReference type="Gene3D" id="2.40.50.40">
    <property type="match status" value="1"/>
</dbReference>
<feature type="binding site" evidence="12">
    <location>
        <position position="437"/>
    </location>
    <ligand>
        <name>Zn(2+)</name>
        <dbReference type="ChEBI" id="CHEBI:29105"/>
        <label>4</label>
    </ligand>
</feature>
<feature type="domain" description="SET" evidence="15">
    <location>
        <begin position="285"/>
        <end position="411"/>
    </location>
</feature>
<feature type="domain" description="Chromo" evidence="14">
    <location>
        <begin position="15"/>
        <end position="63"/>
    </location>
</feature>
<organism evidence="18">
    <name type="scientific">Rhizopus microsporus var. microsporus</name>
    <dbReference type="NCBI Taxonomy" id="86635"/>
    <lineage>
        <taxon>Eukaryota</taxon>
        <taxon>Fungi</taxon>
        <taxon>Fungi incertae sedis</taxon>
        <taxon>Mucoromycota</taxon>
        <taxon>Mucoromycotina</taxon>
        <taxon>Mucoromycetes</taxon>
        <taxon>Mucorales</taxon>
        <taxon>Mucorineae</taxon>
        <taxon>Rhizopodaceae</taxon>
        <taxon>Rhizopus</taxon>
    </lineage>
</organism>
<evidence type="ECO:0000256" key="7">
    <source>
        <dbReference type="ARBA" id="ARBA00022723"/>
    </source>
</evidence>
<evidence type="ECO:0000259" key="14">
    <source>
        <dbReference type="PROSITE" id="PS50013"/>
    </source>
</evidence>
<evidence type="ECO:0000256" key="2">
    <source>
        <dbReference type="ARBA" id="ARBA00004286"/>
    </source>
</evidence>
<keyword evidence="9 11" id="KW-0156">Chromatin regulator</keyword>
<dbReference type="Pfam" id="PF00385">
    <property type="entry name" value="Chromo"/>
    <property type="match status" value="1"/>
</dbReference>
<feature type="region of interest" description="Disordered" evidence="13">
    <location>
        <begin position="95"/>
        <end position="133"/>
    </location>
</feature>
<dbReference type="GO" id="GO:0008270">
    <property type="term" value="F:zinc ion binding"/>
    <property type="evidence" value="ECO:0007669"/>
    <property type="project" value="UniProtKB-UniRule"/>
</dbReference>
<evidence type="ECO:0000256" key="3">
    <source>
        <dbReference type="ARBA" id="ARBA00022454"/>
    </source>
</evidence>
<dbReference type="Gene3D" id="2.170.270.10">
    <property type="entry name" value="SET domain"/>
    <property type="match status" value="1"/>
</dbReference>
<dbReference type="InterPro" id="IPR046341">
    <property type="entry name" value="SET_dom_sf"/>
</dbReference>
<dbReference type="InterPro" id="IPR023780">
    <property type="entry name" value="Chromo_domain"/>
</dbReference>
<dbReference type="CDD" id="cd00024">
    <property type="entry name" value="CD_CSD"/>
    <property type="match status" value="1"/>
</dbReference>
<dbReference type="SUPFAM" id="SSF54160">
    <property type="entry name" value="Chromo domain-like"/>
    <property type="match status" value="1"/>
</dbReference>
<dbReference type="GO" id="GO:0005694">
    <property type="term" value="C:chromosome"/>
    <property type="evidence" value="ECO:0007669"/>
    <property type="project" value="UniProtKB-SubCell"/>
</dbReference>
<feature type="binding site" evidence="12">
    <location>
        <position position="371"/>
    </location>
    <ligand>
        <name>Zn(2+)</name>
        <dbReference type="ChEBI" id="CHEBI:29105"/>
        <label>4</label>
    </ligand>
</feature>
<feature type="binding site" evidence="12">
    <location>
        <position position="264"/>
    </location>
    <ligand>
        <name>Zn(2+)</name>
        <dbReference type="ChEBI" id="CHEBI:29105"/>
        <label>3</label>
    </ligand>
</feature>
<evidence type="ECO:0000256" key="13">
    <source>
        <dbReference type="SAM" id="MobiDB-lite"/>
    </source>
</evidence>
<keyword evidence="3" id="KW-0158">Chromosome</keyword>
<keyword evidence="7 11" id="KW-0479">Metal-binding</keyword>
<feature type="binding site" evidence="12">
    <location>
        <position position="268"/>
    </location>
    <ligand>
        <name>Zn(2+)</name>
        <dbReference type="ChEBI" id="CHEBI:29105"/>
        <label>2</label>
    </ligand>
</feature>
<feature type="binding site" evidence="12">
    <location>
        <position position="430"/>
    </location>
    <ligand>
        <name>Zn(2+)</name>
        <dbReference type="ChEBI" id="CHEBI:29105"/>
        <label>4</label>
    </ligand>
</feature>
<dbReference type="OrthoDB" id="308383at2759"/>
<dbReference type="InterPro" id="IPR000953">
    <property type="entry name" value="Chromo/chromo_shadow_dom"/>
</dbReference>
<dbReference type="PANTHER" id="PTHR46223">
    <property type="entry name" value="HISTONE-LYSINE N-METHYLTRANSFERASE SUV39H"/>
    <property type="match status" value="1"/>
</dbReference>
<comment type="similarity">
    <text evidence="11">Belongs to the class V-like SAM-binding methyltransferase superfamily. Histone-lysine methyltransferase family. Suvar3-9 subfamily.</text>
</comment>
<dbReference type="AlphaFoldDB" id="A0A1X0RGU1"/>
<feature type="domain" description="Post-SET" evidence="17">
    <location>
        <begin position="426"/>
        <end position="442"/>
    </location>
</feature>
<feature type="binding site" evidence="12">
    <location>
        <position position="270"/>
    </location>
    <ligand>
        <name>Zn(2+)</name>
        <dbReference type="ChEBI" id="CHEBI:29105"/>
        <label>3</label>
    </ligand>
</feature>
<dbReference type="SMART" id="SM00298">
    <property type="entry name" value="CHROMO"/>
    <property type="match status" value="1"/>
</dbReference>
<evidence type="ECO:0000256" key="6">
    <source>
        <dbReference type="ARBA" id="ARBA00022691"/>
    </source>
</evidence>
<dbReference type="InterPro" id="IPR016197">
    <property type="entry name" value="Chromo-like_dom_sf"/>
</dbReference>
<evidence type="ECO:0000313" key="18">
    <source>
        <dbReference type="EMBL" id="ORE11210.1"/>
    </source>
</evidence>
<dbReference type="GO" id="GO:0005634">
    <property type="term" value="C:nucleus"/>
    <property type="evidence" value="ECO:0007669"/>
    <property type="project" value="UniProtKB-SubCell"/>
</dbReference>
<proteinExistence type="inferred from homology"/>
<evidence type="ECO:0000259" key="16">
    <source>
        <dbReference type="PROSITE" id="PS50867"/>
    </source>
</evidence>
<evidence type="ECO:0000256" key="4">
    <source>
        <dbReference type="ARBA" id="ARBA00022603"/>
    </source>
</evidence>
<accession>A0A1X0RGU1</accession>
<evidence type="ECO:0000256" key="10">
    <source>
        <dbReference type="ARBA" id="ARBA00023242"/>
    </source>
</evidence>
<dbReference type="PROSITE" id="PS50868">
    <property type="entry name" value="POST_SET"/>
    <property type="match status" value="1"/>
</dbReference>
<dbReference type="Proteomes" id="UP000242414">
    <property type="component" value="Unassembled WGS sequence"/>
</dbReference>
<dbReference type="PROSITE" id="PS50013">
    <property type="entry name" value="CHROMO_2"/>
    <property type="match status" value="1"/>
</dbReference>
<comment type="catalytic activity">
    <reaction evidence="11">
        <text>L-lysyl(9)-[histone H3] + 3 S-adenosyl-L-methionine = N(6),N(6),N(6)-trimethyl-L-lysyl(9)-[histone H3] + 3 S-adenosyl-L-homocysteine + 3 H(+)</text>
        <dbReference type="Rhea" id="RHEA:60276"/>
        <dbReference type="Rhea" id="RHEA-COMP:15538"/>
        <dbReference type="Rhea" id="RHEA-COMP:15546"/>
        <dbReference type="ChEBI" id="CHEBI:15378"/>
        <dbReference type="ChEBI" id="CHEBI:29969"/>
        <dbReference type="ChEBI" id="CHEBI:57856"/>
        <dbReference type="ChEBI" id="CHEBI:59789"/>
        <dbReference type="ChEBI" id="CHEBI:61961"/>
        <dbReference type="EC" id="2.1.1.355"/>
    </reaction>
</comment>
<evidence type="ECO:0000256" key="11">
    <source>
        <dbReference type="PIRNR" id="PIRNR009343"/>
    </source>
</evidence>
<keyword evidence="6 11" id="KW-0949">S-adenosyl-L-methionine</keyword>
<dbReference type="InterPro" id="IPR001214">
    <property type="entry name" value="SET_dom"/>
</dbReference>
<feature type="binding site" evidence="12">
    <location>
        <position position="274"/>
    </location>
    <ligand>
        <name>Zn(2+)</name>
        <dbReference type="ChEBI" id="CHEBI:29105"/>
        <label>3</label>
    </ligand>
</feature>
<evidence type="ECO:0000259" key="15">
    <source>
        <dbReference type="PROSITE" id="PS50280"/>
    </source>
</evidence>
<dbReference type="PROSITE" id="PS50280">
    <property type="entry name" value="SET"/>
    <property type="match status" value="1"/>
</dbReference>
<feature type="domain" description="Pre-SET" evidence="16">
    <location>
        <begin position="227"/>
        <end position="282"/>
    </location>
</feature>
<dbReference type="InterPro" id="IPR011381">
    <property type="entry name" value="H3-K9_MeTrfase_SUV39H1/2-like"/>
</dbReference>
<dbReference type="PANTHER" id="PTHR46223:SF3">
    <property type="entry name" value="HISTONE-LYSINE N-METHYLTRANSFERASE SET-23"/>
    <property type="match status" value="1"/>
</dbReference>
<dbReference type="InterPro" id="IPR050973">
    <property type="entry name" value="H3K9_Histone-Lys_N-MTase"/>
</dbReference>
<comment type="subcellular location">
    <subcellularLocation>
        <location evidence="2">Chromosome</location>
    </subcellularLocation>
    <subcellularLocation>
        <location evidence="1 11">Nucleus</location>
    </subcellularLocation>
</comment>
<dbReference type="PIRSF" id="PIRSF009343">
    <property type="entry name" value="SUV39_SET"/>
    <property type="match status" value="1"/>
</dbReference>